<reference evidence="2" key="1">
    <citation type="journal article" date="2021" name="PeerJ">
        <title>Extensive microbial diversity within the chicken gut microbiome revealed by metagenomics and culture.</title>
        <authorList>
            <person name="Gilroy R."/>
            <person name="Ravi A."/>
            <person name="Getino M."/>
            <person name="Pursley I."/>
            <person name="Horton D.L."/>
            <person name="Alikhan N.F."/>
            <person name="Baker D."/>
            <person name="Gharbi K."/>
            <person name="Hall N."/>
            <person name="Watson M."/>
            <person name="Adriaenssens E.M."/>
            <person name="Foster-Nyarko E."/>
            <person name="Jarju S."/>
            <person name="Secka A."/>
            <person name="Antonio M."/>
            <person name="Oren A."/>
            <person name="Chaudhuri R.R."/>
            <person name="La Ragione R."/>
            <person name="Hildebrand F."/>
            <person name="Pallen M.J."/>
        </authorList>
    </citation>
    <scope>NUCLEOTIDE SEQUENCE</scope>
    <source>
        <strain evidence="2">CHK179-28034</strain>
    </source>
</reference>
<dbReference type="Pfam" id="PF13482">
    <property type="entry name" value="RNase_H_2"/>
    <property type="match status" value="1"/>
</dbReference>
<reference evidence="2" key="2">
    <citation type="submission" date="2021-04" db="EMBL/GenBank/DDBJ databases">
        <authorList>
            <person name="Gilroy R."/>
        </authorList>
    </citation>
    <scope>NUCLEOTIDE SEQUENCE</scope>
    <source>
        <strain evidence="2">CHK179-28034</strain>
    </source>
</reference>
<dbReference type="InterPro" id="IPR038720">
    <property type="entry name" value="YprB_RNase_H-like_dom"/>
</dbReference>
<dbReference type="AlphaFoldDB" id="A0A9D2EKP1"/>
<evidence type="ECO:0000313" key="3">
    <source>
        <dbReference type="Proteomes" id="UP000824049"/>
    </source>
</evidence>
<organism evidence="2 3">
    <name type="scientific">Candidatus Anaerobutyricum stercoris</name>
    <dbReference type="NCBI Taxonomy" id="2838457"/>
    <lineage>
        <taxon>Bacteria</taxon>
        <taxon>Bacillati</taxon>
        <taxon>Bacillota</taxon>
        <taxon>Clostridia</taxon>
        <taxon>Lachnospirales</taxon>
        <taxon>Lachnospiraceae</taxon>
        <taxon>Anaerobutyricum</taxon>
    </lineage>
</organism>
<dbReference type="InterPro" id="IPR012337">
    <property type="entry name" value="RNaseH-like_sf"/>
</dbReference>
<sequence length="375" mass="43035">MLTKHYCFPSGTAQTAGKGRYTFIDIETTGLKRDATILYLIGCGWHENDDYHIIQWFNDDGVSEPAMLLALQDFLSGHPAPLLTFNGESFDIPYLNRHYELNNMDFRLNLTGSLDLYRMLRPFQTLFRLPHGKQKDWEHFLGIDREDLYSGGQLIGMYKQYLIKKDPGLLDILLLHNMEDIRGMEALLPLASYQGLMNGAFSLREVSCSASFTAFCQLKAPLPRPLQITVPIGSLDISGDLMKLSVPVTSGSLKYFYPDYRNYYYLPEEDRAIHKSVGCYVDSRFREKAKPATCYIRKTGHFVPLFPDKKYKGIQTSQKSYADSLTLYKNNYRDKHSFVELDVLLSASDNLTTFYLCDYLKHIFIADMKKAATKQ</sequence>
<dbReference type="InterPro" id="IPR036397">
    <property type="entry name" value="RNaseH_sf"/>
</dbReference>
<dbReference type="GO" id="GO:0003676">
    <property type="term" value="F:nucleic acid binding"/>
    <property type="evidence" value="ECO:0007669"/>
    <property type="project" value="InterPro"/>
</dbReference>
<accession>A0A9D2EKP1</accession>
<dbReference type="EMBL" id="DXBR01000051">
    <property type="protein sequence ID" value="HIZ39394.1"/>
    <property type="molecule type" value="Genomic_DNA"/>
</dbReference>
<dbReference type="PANTHER" id="PTHR38462">
    <property type="entry name" value="EXONUCLEASE-LIKE PROTEIN"/>
    <property type="match status" value="1"/>
</dbReference>
<dbReference type="PANTHER" id="PTHR38462:SF1">
    <property type="entry name" value="YPRB RIBONUCLEASE H-LIKE DOMAIN-CONTAINING PROTEIN"/>
    <property type="match status" value="1"/>
</dbReference>
<evidence type="ECO:0000259" key="1">
    <source>
        <dbReference type="Pfam" id="PF13482"/>
    </source>
</evidence>
<name>A0A9D2EKP1_9FIRM</name>
<comment type="caution">
    <text evidence="2">The sequence shown here is derived from an EMBL/GenBank/DDBJ whole genome shotgun (WGS) entry which is preliminary data.</text>
</comment>
<feature type="domain" description="YprB ribonuclease H-like" evidence="1">
    <location>
        <begin position="23"/>
        <end position="187"/>
    </location>
</feature>
<dbReference type="Gene3D" id="3.30.420.10">
    <property type="entry name" value="Ribonuclease H-like superfamily/Ribonuclease H"/>
    <property type="match status" value="1"/>
</dbReference>
<evidence type="ECO:0000313" key="2">
    <source>
        <dbReference type="EMBL" id="HIZ39394.1"/>
    </source>
</evidence>
<dbReference type="SUPFAM" id="SSF53098">
    <property type="entry name" value="Ribonuclease H-like"/>
    <property type="match status" value="1"/>
</dbReference>
<proteinExistence type="predicted"/>
<dbReference type="Proteomes" id="UP000824049">
    <property type="component" value="Unassembled WGS sequence"/>
</dbReference>
<gene>
    <name evidence="2" type="ORF">H9968_05625</name>
</gene>
<protein>
    <submittedName>
        <fullName evidence="2">Ribonuclease H-like domain-containing protein</fullName>
    </submittedName>
</protein>